<dbReference type="Gene3D" id="2.30.290.10">
    <property type="entry name" value="BH3618-like"/>
    <property type="match status" value="1"/>
</dbReference>
<evidence type="ECO:0000313" key="5">
    <source>
        <dbReference type="EMBL" id="SEH14753.1"/>
    </source>
</evidence>
<evidence type="ECO:0000313" key="6">
    <source>
        <dbReference type="Proteomes" id="UP000222056"/>
    </source>
</evidence>
<comment type="similarity">
    <text evidence="4">Belongs to the FliW family.</text>
</comment>
<keyword evidence="4" id="KW-0143">Chaperone</keyword>
<dbReference type="PANTHER" id="PTHR39190">
    <property type="entry name" value="FLAGELLAR ASSEMBLY FACTOR FLIW"/>
    <property type="match status" value="1"/>
</dbReference>
<dbReference type="InterPro" id="IPR024046">
    <property type="entry name" value="Flagellar_assmbl_FliW_dom_sf"/>
</dbReference>
<dbReference type="GO" id="GO:0006417">
    <property type="term" value="P:regulation of translation"/>
    <property type="evidence" value="ECO:0007669"/>
    <property type="project" value="UniProtKB-KW"/>
</dbReference>
<dbReference type="EMBL" id="FNWJ01000002">
    <property type="protein sequence ID" value="SEH14753.1"/>
    <property type="molecule type" value="Genomic_DNA"/>
</dbReference>
<sequence length="145" mass="16345">MTIISETTRFGRIEVPEEAVVDFPHGLVGFESRRFTLIARAEKAVFLWLQSLDEPALAVPVTNPWLFFPDFELIVGDDELERLGIDTDQLDVYVVVQASERLEDFRANLLAPIVIGGRRGWQVINESPTARLRAPLFGERAHQAA</sequence>
<keyword evidence="2 4" id="KW-1005">Bacterial flagellum biogenesis</keyword>
<name>A0A1H6FXK9_THEAL</name>
<keyword evidence="1 4" id="KW-0963">Cytoplasm</keyword>
<dbReference type="GO" id="GO:0005737">
    <property type="term" value="C:cytoplasm"/>
    <property type="evidence" value="ECO:0007669"/>
    <property type="project" value="UniProtKB-SubCell"/>
</dbReference>
<evidence type="ECO:0000256" key="1">
    <source>
        <dbReference type="ARBA" id="ARBA00022490"/>
    </source>
</evidence>
<organism evidence="5 6">
    <name type="scientific">Thermoleophilum album</name>
    <dbReference type="NCBI Taxonomy" id="29539"/>
    <lineage>
        <taxon>Bacteria</taxon>
        <taxon>Bacillati</taxon>
        <taxon>Actinomycetota</taxon>
        <taxon>Thermoleophilia</taxon>
        <taxon>Thermoleophilales</taxon>
        <taxon>Thermoleophilaceae</taxon>
        <taxon>Thermoleophilum</taxon>
    </lineage>
</organism>
<dbReference type="HAMAP" id="MF_01185">
    <property type="entry name" value="FliW"/>
    <property type="match status" value="1"/>
</dbReference>
<keyword evidence="5" id="KW-0282">Flagellum</keyword>
<keyword evidence="6" id="KW-1185">Reference proteome</keyword>
<dbReference type="InterPro" id="IPR003775">
    <property type="entry name" value="Flagellar_assembly_factor_FliW"/>
</dbReference>
<dbReference type="RefSeq" id="WP_093118182.1">
    <property type="nucleotide sequence ID" value="NZ_FNWJ01000002.1"/>
</dbReference>
<dbReference type="Pfam" id="PF02623">
    <property type="entry name" value="FliW"/>
    <property type="match status" value="1"/>
</dbReference>
<evidence type="ECO:0000256" key="2">
    <source>
        <dbReference type="ARBA" id="ARBA00022795"/>
    </source>
</evidence>
<keyword evidence="3 4" id="KW-0810">Translation regulation</keyword>
<dbReference type="Proteomes" id="UP000222056">
    <property type="component" value="Unassembled WGS sequence"/>
</dbReference>
<gene>
    <name evidence="4" type="primary">fliW</name>
    <name evidence="5" type="ORF">SAMN02745716_1727</name>
</gene>
<dbReference type="GO" id="GO:0044780">
    <property type="term" value="P:bacterial-type flagellum assembly"/>
    <property type="evidence" value="ECO:0007669"/>
    <property type="project" value="UniProtKB-UniRule"/>
</dbReference>
<comment type="function">
    <text evidence="4">Acts as an anti-CsrA protein, binds CsrA and prevents it from repressing translation of its target genes, one of which is flagellin. Binds to flagellin and participates in the assembly of the flagellum.</text>
</comment>
<accession>A0A1H6FXK9</accession>
<dbReference type="SUPFAM" id="SSF141457">
    <property type="entry name" value="BH3618-like"/>
    <property type="match status" value="1"/>
</dbReference>
<protein>
    <recommendedName>
        <fullName evidence="4">Flagellar assembly factor FliW</fullName>
    </recommendedName>
</protein>
<proteinExistence type="inferred from homology"/>
<evidence type="ECO:0000256" key="3">
    <source>
        <dbReference type="ARBA" id="ARBA00022845"/>
    </source>
</evidence>
<dbReference type="STRING" id="29539.SAMN02745716_1727"/>
<keyword evidence="5" id="KW-0969">Cilium</keyword>
<dbReference type="OrthoDB" id="3268119at2"/>
<dbReference type="PANTHER" id="PTHR39190:SF1">
    <property type="entry name" value="FLAGELLAR ASSEMBLY FACTOR FLIW"/>
    <property type="match status" value="1"/>
</dbReference>
<comment type="subunit">
    <text evidence="4">Interacts with translational regulator CsrA and flagellin(s).</text>
</comment>
<dbReference type="AlphaFoldDB" id="A0A1H6FXK9"/>
<comment type="subcellular location">
    <subcellularLocation>
        <location evidence="4">Cytoplasm</location>
    </subcellularLocation>
</comment>
<reference evidence="6" key="1">
    <citation type="submission" date="2016-10" db="EMBL/GenBank/DDBJ databases">
        <authorList>
            <person name="Varghese N."/>
            <person name="Submissions S."/>
        </authorList>
    </citation>
    <scope>NUCLEOTIDE SEQUENCE [LARGE SCALE GENOMIC DNA]</scope>
    <source>
        <strain evidence="6">ATCC 35263</strain>
    </source>
</reference>
<evidence type="ECO:0000256" key="4">
    <source>
        <dbReference type="HAMAP-Rule" id="MF_01185"/>
    </source>
</evidence>
<keyword evidence="5" id="KW-0966">Cell projection</keyword>